<reference evidence="6" key="1">
    <citation type="journal article" date="2023" name="J. Hazard. Mater.">
        <title>Anaerobic biodegradation of pyrene and benzo[a]pyrene by a new sulfate-reducing Desulforamulus aquiferis strain DSA.</title>
        <authorList>
            <person name="Zhang Z."/>
            <person name="Sun J."/>
            <person name="Gong X."/>
            <person name="Wang C."/>
            <person name="Wang H."/>
        </authorList>
    </citation>
    <scope>NUCLEOTIDE SEQUENCE</scope>
    <source>
        <strain evidence="6">DSA</strain>
    </source>
</reference>
<dbReference type="RefSeq" id="WP_304542829.1">
    <property type="nucleotide sequence ID" value="NZ_JARPTC010000014.1"/>
</dbReference>
<dbReference type="GO" id="GO:0016020">
    <property type="term" value="C:membrane"/>
    <property type="evidence" value="ECO:0007669"/>
    <property type="project" value="UniProtKB-SubCell"/>
</dbReference>
<keyword evidence="2 5" id="KW-0812">Transmembrane</keyword>
<sequence length="324" mass="36151">MLNFLSNCNAWFGKRMFYVVLVPLLLGFIAPVETTKFWTIIATLSFSYMTFAASLEIRIKDFLNRLSKPWLTLWMLLFIHGVMPAIAYLIGIIFYPDNESIRLGFLIGAAIPIGVTSLIWSSMNGGDVPLSMSAVTLDTLISPLLLPLFIAIVVGKMIQIDMNHLLIGLFWMVTVPSLLGMLLHDYTKGTLDRYVRSIGGVTSKFALFLVIYINASAIAPEINWDYSVVKLLLVILIVSVSGYVLGYFSSYILKGHHPDRMVTMIYSVGMRNNSLGLVLALTYFPPAVALPITLSMLYQQPLAAVVSQLLNRAKRKKRLESVET</sequence>
<evidence type="ECO:0000313" key="7">
    <source>
        <dbReference type="Proteomes" id="UP001172911"/>
    </source>
</evidence>
<comment type="subcellular location">
    <subcellularLocation>
        <location evidence="1">Membrane</location>
        <topology evidence="1">Multi-pass membrane protein</topology>
    </subcellularLocation>
</comment>
<dbReference type="EMBL" id="JARPTC010000014">
    <property type="protein sequence ID" value="MDO7787638.1"/>
    <property type="molecule type" value="Genomic_DNA"/>
</dbReference>
<evidence type="ECO:0000256" key="4">
    <source>
        <dbReference type="ARBA" id="ARBA00023136"/>
    </source>
</evidence>
<feature type="transmembrane region" description="Helical" evidence="5">
    <location>
        <begin position="101"/>
        <end position="123"/>
    </location>
</feature>
<feature type="transmembrane region" description="Helical" evidence="5">
    <location>
        <begin position="231"/>
        <end position="253"/>
    </location>
</feature>
<evidence type="ECO:0000256" key="2">
    <source>
        <dbReference type="ARBA" id="ARBA00022692"/>
    </source>
</evidence>
<feature type="transmembrane region" description="Helical" evidence="5">
    <location>
        <begin position="164"/>
        <end position="183"/>
    </location>
</feature>
<keyword evidence="7" id="KW-1185">Reference proteome</keyword>
<keyword evidence="4 5" id="KW-0472">Membrane</keyword>
<dbReference type="InterPro" id="IPR002657">
    <property type="entry name" value="BilAc:Na_symport/Acr3"/>
</dbReference>
<feature type="transmembrane region" description="Helical" evidence="5">
    <location>
        <begin position="12"/>
        <end position="31"/>
    </location>
</feature>
<evidence type="ECO:0000313" key="6">
    <source>
        <dbReference type="EMBL" id="MDO7787638.1"/>
    </source>
</evidence>
<organism evidence="6 7">
    <name type="scientific">Desulforamulus aquiferis</name>
    <dbReference type="NCBI Taxonomy" id="1397668"/>
    <lineage>
        <taxon>Bacteria</taxon>
        <taxon>Bacillati</taxon>
        <taxon>Bacillota</taxon>
        <taxon>Clostridia</taxon>
        <taxon>Eubacteriales</taxon>
        <taxon>Peptococcaceae</taxon>
        <taxon>Desulforamulus</taxon>
    </lineage>
</organism>
<dbReference type="InterPro" id="IPR038770">
    <property type="entry name" value="Na+/solute_symporter_sf"/>
</dbReference>
<evidence type="ECO:0000256" key="1">
    <source>
        <dbReference type="ARBA" id="ARBA00004141"/>
    </source>
</evidence>
<reference evidence="6" key="2">
    <citation type="submission" date="2023-03" db="EMBL/GenBank/DDBJ databases">
        <authorList>
            <person name="Zhang Z."/>
        </authorList>
    </citation>
    <scope>NUCLEOTIDE SEQUENCE</scope>
    <source>
        <strain evidence="6">DSA</strain>
    </source>
</reference>
<protein>
    <submittedName>
        <fullName evidence="6">Bile acid:sodium symporter family protein</fullName>
    </submittedName>
</protein>
<dbReference type="AlphaFoldDB" id="A0AAW7ZDX2"/>
<feature type="transmembrane region" description="Helical" evidence="5">
    <location>
        <begin position="274"/>
        <end position="298"/>
    </location>
</feature>
<gene>
    <name evidence="6" type="ORF">P6N53_10450</name>
</gene>
<dbReference type="PANTHER" id="PTHR10361">
    <property type="entry name" value="SODIUM-BILE ACID COTRANSPORTER"/>
    <property type="match status" value="1"/>
</dbReference>
<keyword evidence="3 5" id="KW-1133">Transmembrane helix</keyword>
<name>A0AAW7ZDX2_9FIRM</name>
<evidence type="ECO:0000256" key="3">
    <source>
        <dbReference type="ARBA" id="ARBA00022989"/>
    </source>
</evidence>
<feature type="transmembrane region" description="Helical" evidence="5">
    <location>
        <begin position="71"/>
        <end position="95"/>
    </location>
</feature>
<feature type="transmembrane region" description="Helical" evidence="5">
    <location>
        <begin position="37"/>
        <end position="59"/>
    </location>
</feature>
<dbReference type="Pfam" id="PF01758">
    <property type="entry name" value="SBF"/>
    <property type="match status" value="1"/>
</dbReference>
<dbReference type="Gene3D" id="1.20.1530.20">
    <property type="match status" value="1"/>
</dbReference>
<comment type="caution">
    <text evidence="6">The sequence shown here is derived from an EMBL/GenBank/DDBJ whole genome shotgun (WGS) entry which is preliminary data.</text>
</comment>
<feature type="transmembrane region" description="Helical" evidence="5">
    <location>
        <begin position="135"/>
        <end position="158"/>
    </location>
</feature>
<feature type="transmembrane region" description="Helical" evidence="5">
    <location>
        <begin position="195"/>
        <end position="219"/>
    </location>
</feature>
<proteinExistence type="predicted"/>
<dbReference type="InterPro" id="IPR004710">
    <property type="entry name" value="Bilac:Na_transpt"/>
</dbReference>
<dbReference type="PANTHER" id="PTHR10361:SF28">
    <property type="entry name" value="P3 PROTEIN-RELATED"/>
    <property type="match status" value="1"/>
</dbReference>
<dbReference type="Proteomes" id="UP001172911">
    <property type="component" value="Unassembled WGS sequence"/>
</dbReference>
<evidence type="ECO:0000256" key="5">
    <source>
        <dbReference type="SAM" id="Phobius"/>
    </source>
</evidence>
<accession>A0AAW7ZDX2</accession>